<organism evidence="1 2">
    <name type="scientific">Gelatiniphilus marinus</name>
    <dbReference type="NCBI Taxonomy" id="1759464"/>
    <lineage>
        <taxon>Bacteria</taxon>
        <taxon>Pseudomonadati</taxon>
        <taxon>Bacteroidota</taxon>
        <taxon>Flavobacteriia</taxon>
        <taxon>Flavobacteriales</taxon>
        <taxon>Flavobacteriaceae</taxon>
        <taxon>Gelatiniphilus</taxon>
    </lineage>
</organism>
<name>A0ABW5JUD2_9FLAO</name>
<sequence>MEIRFKNSEYSLGEIVKSFNKDFETSILAEKQYTEFKDGVTGSVKEIHLNNAYILFQDHSTEKPENYTLQVDQNHPVLLLQFVFDGDITFSLDEKKSTTYRLDKNMYNLFSIPASKYLYKHLNYKKKNIKYLFYRVFFSEKNGSMFYNKF</sequence>
<evidence type="ECO:0000313" key="1">
    <source>
        <dbReference type="EMBL" id="MFD2535189.1"/>
    </source>
</evidence>
<dbReference type="Proteomes" id="UP001597441">
    <property type="component" value="Unassembled WGS sequence"/>
</dbReference>
<evidence type="ECO:0008006" key="3">
    <source>
        <dbReference type="Google" id="ProtNLM"/>
    </source>
</evidence>
<comment type="caution">
    <text evidence="1">The sequence shown here is derived from an EMBL/GenBank/DDBJ whole genome shotgun (WGS) entry which is preliminary data.</text>
</comment>
<dbReference type="EMBL" id="JBHULK010000002">
    <property type="protein sequence ID" value="MFD2535189.1"/>
    <property type="molecule type" value="Genomic_DNA"/>
</dbReference>
<proteinExistence type="predicted"/>
<keyword evidence="2" id="KW-1185">Reference proteome</keyword>
<protein>
    <recommendedName>
        <fullName evidence="3">AraC family transcriptional regulator</fullName>
    </recommendedName>
</protein>
<dbReference type="RefSeq" id="WP_388017189.1">
    <property type="nucleotide sequence ID" value="NZ_JBHUDT010000002.1"/>
</dbReference>
<gene>
    <name evidence="1" type="ORF">ACFSQS_08760</name>
</gene>
<evidence type="ECO:0000313" key="2">
    <source>
        <dbReference type="Proteomes" id="UP001597441"/>
    </source>
</evidence>
<accession>A0ABW5JUD2</accession>
<reference evidence="2" key="1">
    <citation type="journal article" date="2019" name="Int. J. Syst. Evol. Microbiol.">
        <title>The Global Catalogue of Microorganisms (GCM) 10K type strain sequencing project: providing services to taxonomists for standard genome sequencing and annotation.</title>
        <authorList>
            <consortium name="The Broad Institute Genomics Platform"/>
            <consortium name="The Broad Institute Genome Sequencing Center for Infectious Disease"/>
            <person name="Wu L."/>
            <person name="Ma J."/>
        </authorList>
    </citation>
    <scope>NUCLEOTIDE SEQUENCE [LARGE SCALE GENOMIC DNA]</scope>
    <source>
        <strain evidence="2">KCTC 42903</strain>
    </source>
</reference>